<comment type="caution">
    <text evidence="1">The sequence shown here is derived from an EMBL/GenBank/DDBJ whole genome shotgun (WGS) entry which is preliminary data.</text>
</comment>
<protein>
    <submittedName>
        <fullName evidence="1">Uncharacterized protein</fullName>
    </submittedName>
</protein>
<gene>
    <name evidence="1" type="ORF">C2G38_2031454</name>
</gene>
<organism evidence="1 2">
    <name type="scientific">Gigaspora rosea</name>
    <dbReference type="NCBI Taxonomy" id="44941"/>
    <lineage>
        <taxon>Eukaryota</taxon>
        <taxon>Fungi</taxon>
        <taxon>Fungi incertae sedis</taxon>
        <taxon>Mucoromycota</taxon>
        <taxon>Glomeromycotina</taxon>
        <taxon>Glomeromycetes</taxon>
        <taxon>Diversisporales</taxon>
        <taxon>Gigasporaceae</taxon>
        <taxon>Gigaspora</taxon>
    </lineage>
</organism>
<name>A0A397VR24_9GLOM</name>
<dbReference type="OrthoDB" id="2434513at2759"/>
<accession>A0A397VR24</accession>
<proteinExistence type="predicted"/>
<evidence type="ECO:0000313" key="1">
    <source>
        <dbReference type="EMBL" id="RIB24980.1"/>
    </source>
</evidence>
<sequence>MDKKLNEFLTINKNLKDFFVVNAANEESEHSDEISSDFVMNKEVMNSEFEIESYDDMLSQNEIKLLSGKQLTHGMNLILIIIHWTEAELYLKMKSNLLPKC</sequence>
<reference evidence="1 2" key="1">
    <citation type="submission" date="2018-06" db="EMBL/GenBank/DDBJ databases">
        <title>Comparative genomics reveals the genomic features of Rhizophagus irregularis, R. cerebriforme, R. diaphanum and Gigaspora rosea, and their symbiotic lifestyle signature.</title>
        <authorList>
            <person name="Morin E."/>
            <person name="San Clemente H."/>
            <person name="Chen E.C.H."/>
            <person name="De La Providencia I."/>
            <person name="Hainaut M."/>
            <person name="Kuo A."/>
            <person name="Kohler A."/>
            <person name="Murat C."/>
            <person name="Tang N."/>
            <person name="Roy S."/>
            <person name="Loubradou J."/>
            <person name="Henrissat B."/>
            <person name="Grigoriev I.V."/>
            <person name="Corradi N."/>
            <person name="Roux C."/>
            <person name="Martin F.M."/>
        </authorList>
    </citation>
    <scope>NUCLEOTIDE SEQUENCE [LARGE SCALE GENOMIC DNA]</scope>
    <source>
        <strain evidence="1 2">DAOM 194757</strain>
    </source>
</reference>
<dbReference type="Proteomes" id="UP000266673">
    <property type="component" value="Unassembled WGS sequence"/>
</dbReference>
<dbReference type="EMBL" id="QKWP01000193">
    <property type="protein sequence ID" value="RIB24980.1"/>
    <property type="molecule type" value="Genomic_DNA"/>
</dbReference>
<keyword evidence="2" id="KW-1185">Reference proteome</keyword>
<dbReference type="AlphaFoldDB" id="A0A397VR24"/>
<evidence type="ECO:0000313" key="2">
    <source>
        <dbReference type="Proteomes" id="UP000266673"/>
    </source>
</evidence>